<proteinExistence type="predicted"/>
<gene>
    <name evidence="1" type="ORF">SNEC2469_LOCUS12661</name>
</gene>
<evidence type="ECO:0000313" key="1">
    <source>
        <dbReference type="EMBL" id="CAE7455443.1"/>
    </source>
</evidence>
<dbReference type="AlphaFoldDB" id="A0A812RTI2"/>
<comment type="caution">
    <text evidence="1">The sequence shown here is derived from an EMBL/GenBank/DDBJ whole genome shotgun (WGS) entry which is preliminary data.</text>
</comment>
<name>A0A812RTI2_9DINO</name>
<organism evidence="1 2">
    <name type="scientific">Symbiodinium necroappetens</name>
    <dbReference type="NCBI Taxonomy" id="1628268"/>
    <lineage>
        <taxon>Eukaryota</taxon>
        <taxon>Sar</taxon>
        <taxon>Alveolata</taxon>
        <taxon>Dinophyceae</taxon>
        <taxon>Suessiales</taxon>
        <taxon>Symbiodiniaceae</taxon>
        <taxon>Symbiodinium</taxon>
    </lineage>
</organism>
<protein>
    <submittedName>
        <fullName evidence="1">Uncharacterized protein</fullName>
    </submittedName>
</protein>
<dbReference type="OrthoDB" id="426178at2759"/>
<reference evidence="1" key="1">
    <citation type="submission" date="2021-02" db="EMBL/GenBank/DDBJ databases">
        <authorList>
            <person name="Dougan E. K."/>
            <person name="Rhodes N."/>
            <person name="Thang M."/>
            <person name="Chan C."/>
        </authorList>
    </citation>
    <scope>NUCLEOTIDE SEQUENCE</scope>
</reference>
<sequence length="833" mass="94276">MGTGASAAAALPLPDAPAMSQDEYVKEHHKFWEAYKDAQWKEAYKYMASQTTAGAFTALGERNYENCVRFAVGAIGHTQESPKDIEEAAAVLCRSVEVAKWPATKAASFLMDHPKRTEVLEVFLKSVSPEFAEKAPEAQAEQLLAAIDGEAKAFGAVVLSVARACLAEGAEEKALTLLEKYLRLHKAPDVYDAGDLLALWYALKWRRSGKKPRHVGKVAVVLLKRSHMKVVVDDDGTELDGGVASWDENTLKTLTVPDIIRDWRLFSDAMCFLTDGAVGFEPIVVEDCWDVLTKAHNPFWDSKYKRCISHTDFGAPDFVSALETWEEGYIKESREGGDSDILAFHILFPAGRPPEAKVNITVGGIAAGTIGHRAFKGRPAYQDEGLLWTRHHRLFWLFHETHHLYEGHFQDRFDFAKLIKKTDHPMFQLENWMEEFRGGNDFFPGGHWLGDTEFDWYVQTITRRLAPMTDPTLGEHWRSWWGGREAGEEGAYHDFVTEHQAMWNASVQEDWETVCELSQSQLRPMSLKRLGEHNYRNVVTMSVRGLTSTGKSLDGPVLDVLRKGMETLDYPEERAAELIHGIPPEKAEELKWLFAGLDKAKKKTQPKLQRKKSKAISIVDDHHQMWEAYRAQDWEEVLEHIETQVTAEARERLGDANFHNCFVMSFAALGNGKASPKDVDDAVALLRRGMDLTQWPLSLFEQLLSGHPKKYQVLRDFVPDDDVEGLYHDFVTEHQAMWNASVQEDWETVCELSQSQLRPMSLKRLGEHNYRNVVTMSVRGLTSTGKSLDGPVLDVLRKGMETLDYPEERAAELIHGIPPEKAEELTKLWSKKA</sequence>
<dbReference type="Proteomes" id="UP000601435">
    <property type="component" value="Unassembled WGS sequence"/>
</dbReference>
<accession>A0A812RTI2</accession>
<dbReference type="EMBL" id="CAJNJA010020119">
    <property type="protein sequence ID" value="CAE7455443.1"/>
    <property type="molecule type" value="Genomic_DNA"/>
</dbReference>
<keyword evidence="2" id="KW-1185">Reference proteome</keyword>
<evidence type="ECO:0000313" key="2">
    <source>
        <dbReference type="Proteomes" id="UP000601435"/>
    </source>
</evidence>